<feature type="transmembrane region" description="Helical" evidence="1">
    <location>
        <begin position="353"/>
        <end position="374"/>
    </location>
</feature>
<organism evidence="3 4">
    <name type="scientific">Anaerosporomusa subterranea</name>
    <dbReference type="NCBI Taxonomy" id="1794912"/>
    <lineage>
        <taxon>Bacteria</taxon>
        <taxon>Bacillati</taxon>
        <taxon>Bacillota</taxon>
        <taxon>Negativicutes</taxon>
        <taxon>Acetonemataceae</taxon>
        <taxon>Anaerosporomusa</taxon>
    </lineage>
</organism>
<protein>
    <submittedName>
        <fullName evidence="3">Transporter</fullName>
    </submittedName>
</protein>
<feature type="transmembrane region" description="Helical" evidence="1">
    <location>
        <begin position="17"/>
        <end position="36"/>
    </location>
</feature>
<feature type="transmembrane region" description="Helical" evidence="1">
    <location>
        <begin position="309"/>
        <end position="332"/>
    </location>
</feature>
<evidence type="ECO:0000313" key="4">
    <source>
        <dbReference type="Proteomes" id="UP000076268"/>
    </source>
</evidence>
<evidence type="ECO:0000313" key="3">
    <source>
        <dbReference type="EMBL" id="KYZ75110.1"/>
    </source>
</evidence>
<feature type="transmembrane region" description="Helical" evidence="1">
    <location>
        <begin position="43"/>
        <end position="66"/>
    </location>
</feature>
<dbReference type="AlphaFoldDB" id="A0A154BMN7"/>
<reference evidence="3 4" key="1">
    <citation type="submission" date="2016-02" db="EMBL/GenBank/DDBJ databases">
        <title>Anaerosporomusa subterraneum gen. nov., sp. nov., a spore-forming obligate anaerobe isolated from saprolite.</title>
        <authorList>
            <person name="Choi J.K."/>
            <person name="Shah M."/>
            <person name="Yee N."/>
        </authorList>
    </citation>
    <scope>NUCLEOTIDE SEQUENCE [LARGE SCALE GENOMIC DNA]</scope>
    <source>
        <strain evidence="3 4">RU4</strain>
    </source>
</reference>
<feature type="domain" description="DUF112" evidence="2">
    <location>
        <begin position="17"/>
        <end position="437"/>
    </location>
</feature>
<feature type="transmembrane region" description="Helical" evidence="1">
    <location>
        <begin position="471"/>
        <end position="489"/>
    </location>
</feature>
<proteinExistence type="predicted"/>
<comment type="caution">
    <text evidence="3">The sequence shown here is derived from an EMBL/GenBank/DDBJ whole genome shotgun (WGS) entry which is preliminary data.</text>
</comment>
<feature type="transmembrane region" description="Helical" evidence="1">
    <location>
        <begin position="394"/>
        <end position="421"/>
    </location>
</feature>
<dbReference type="PANTHER" id="PTHR35342">
    <property type="entry name" value="TRICARBOXYLIC TRANSPORT PROTEIN"/>
    <property type="match status" value="1"/>
</dbReference>
<evidence type="ECO:0000259" key="2">
    <source>
        <dbReference type="Pfam" id="PF01970"/>
    </source>
</evidence>
<keyword evidence="1" id="KW-1133">Transmembrane helix</keyword>
<dbReference type="Pfam" id="PF01970">
    <property type="entry name" value="TctA"/>
    <property type="match status" value="1"/>
</dbReference>
<sequence length="502" mass="52728">MENLLYGFSVALTPENLLFGLLGAFLGTLVGVLPGIGPVGSMALLLGLTYNLPPVTAIITFAGIYYGSMYGGSTTSILVNIPGESSSVVTAMDGYQMARKGRGGAALFIAAIGSFVAGTFGLIMLSLLAPQLAELALKFGPPEYFSIAVFGLIVLCQLNGQGLIKSMVMVAVGLMVGTIGLDIFTGQQRMTFGIGALEQGVDFVPVAMGLFGIAEVLEAAERKLLEHQEVIKVKFRELLPNRSELTRSAGPVARGSLLGFIVGLVPGPAAVISTFISYTLERKLSKTPEEFGKGAPEGVAGPESANNSAAVGAFVPVLSLGIPFAPPTALLLSAMMIHGITPGPLLVTEHPDVFWGVIASMYIGNVMLLALNLPMVSLFVQVLRVPLKFLMPSVLLLCVVGAFAINNSLADLVIMAVAGIAGYALRKLDFPPAPLVLALVIGPMLEDSFRQSLMMSRGDFSVFFASSMSKGLGLLAAAVLILPLLWGIVKKQKNNVFRHGER</sequence>
<feature type="transmembrane region" description="Helical" evidence="1">
    <location>
        <begin position="257"/>
        <end position="280"/>
    </location>
</feature>
<keyword evidence="1" id="KW-0472">Membrane</keyword>
<dbReference type="InterPro" id="IPR002823">
    <property type="entry name" value="DUF112_TM"/>
</dbReference>
<feature type="transmembrane region" description="Helical" evidence="1">
    <location>
        <begin position="105"/>
        <end position="129"/>
    </location>
</feature>
<keyword evidence="1" id="KW-0812">Transmembrane</keyword>
<gene>
    <name evidence="3" type="ORF">AXX12_13100</name>
</gene>
<keyword evidence="4" id="KW-1185">Reference proteome</keyword>
<feature type="transmembrane region" description="Helical" evidence="1">
    <location>
        <begin position="141"/>
        <end position="160"/>
    </location>
</feature>
<dbReference type="RefSeq" id="WP_066244548.1">
    <property type="nucleotide sequence ID" value="NZ_LSGP01000025.1"/>
</dbReference>
<feature type="transmembrane region" description="Helical" evidence="1">
    <location>
        <begin position="166"/>
        <end position="184"/>
    </location>
</feature>
<accession>A0A154BMN7</accession>
<dbReference type="OrthoDB" id="9781349at2"/>
<dbReference type="PANTHER" id="PTHR35342:SF5">
    <property type="entry name" value="TRICARBOXYLIC TRANSPORT PROTEIN"/>
    <property type="match status" value="1"/>
</dbReference>
<dbReference type="STRING" id="1794912.AXX12_13100"/>
<dbReference type="EMBL" id="LSGP01000025">
    <property type="protein sequence ID" value="KYZ75110.1"/>
    <property type="molecule type" value="Genomic_DNA"/>
</dbReference>
<dbReference type="Proteomes" id="UP000076268">
    <property type="component" value="Unassembled WGS sequence"/>
</dbReference>
<name>A0A154BMN7_ANASB</name>
<evidence type="ECO:0000256" key="1">
    <source>
        <dbReference type="SAM" id="Phobius"/>
    </source>
</evidence>